<organism evidence="1 2">
    <name type="scientific">Gottfriedia solisilvae</name>
    <dbReference type="NCBI Taxonomy" id="1516104"/>
    <lineage>
        <taxon>Bacteria</taxon>
        <taxon>Bacillati</taxon>
        <taxon>Bacillota</taxon>
        <taxon>Bacilli</taxon>
        <taxon>Bacillales</taxon>
        <taxon>Bacillaceae</taxon>
        <taxon>Gottfriedia</taxon>
    </lineage>
</organism>
<comment type="caution">
    <text evidence="1">The sequence shown here is derived from an EMBL/GenBank/DDBJ whole genome shotgun (WGS) entry which is preliminary data.</text>
</comment>
<gene>
    <name evidence="1" type="ORF">GCM10007380_10820</name>
</gene>
<keyword evidence="2" id="KW-1185">Reference proteome</keyword>
<accession>A0A8J3ADA2</accession>
<sequence length="62" mass="6767">MILACIVIGILGGIYIMSFEKVNRWYNSIFTSGSLSSSPDSFYVVCPKCSSKVKRVKGGSKL</sequence>
<name>A0A8J3ADA2_9BACI</name>
<reference evidence="2" key="1">
    <citation type="journal article" date="2019" name="Int. J. Syst. Evol. Microbiol.">
        <title>The Global Catalogue of Microorganisms (GCM) 10K type strain sequencing project: providing services to taxonomists for standard genome sequencing and annotation.</title>
        <authorList>
            <consortium name="The Broad Institute Genomics Platform"/>
            <consortium name="The Broad Institute Genome Sequencing Center for Infectious Disease"/>
            <person name="Wu L."/>
            <person name="Ma J."/>
        </authorList>
    </citation>
    <scope>NUCLEOTIDE SEQUENCE [LARGE SCALE GENOMIC DNA]</scope>
    <source>
        <strain evidence="2">CGMCC 1.14993</strain>
    </source>
</reference>
<dbReference type="AlphaFoldDB" id="A0A8J3ADA2"/>
<proteinExistence type="predicted"/>
<dbReference type="RefSeq" id="WP_087999298.1">
    <property type="nucleotide sequence ID" value="NZ_BMHB01000001.1"/>
</dbReference>
<evidence type="ECO:0000313" key="2">
    <source>
        <dbReference type="Proteomes" id="UP000626244"/>
    </source>
</evidence>
<dbReference type="EMBL" id="BMHB01000001">
    <property type="protein sequence ID" value="GGI12031.1"/>
    <property type="molecule type" value="Genomic_DNA"/>
</dbReference>
<dbReference type="Proteomes" id="UP000626244">
    <property type="component" value="Unassembled WGS sequence"/>
</dbReference>
<protein>
    <submittedName>
        <fullName evidence="1">Uncharacterized protein</fullName>
    </submittedName>
</protein>
<evidence type="ECO:0000313" key="1">
    <source>
        <dbReference type="EMBL" id="GGI12031.1"/>
    </source>
</evidence>